<organism evidence="8">
    <name type="scientific">Burkholderia stagnalis</name>
    <dbReference type="NCBI Taxonomy" id="1503054"/>
    <lineage>
        <taxon>Bacteria</taxon>
        <taxon>Pseudomonadati</taxon>
        <taxon>Pseudomonadota</taxon>
        <taxon>Betaproteobacteria</taxon>
        <taxon>Burkholderiales</taxon>
        <taxon>Burkholderiaceae</taxon>
        <taxon>Burkholderia</taxon>
        <taxon>Burkholderia cepacia complex</taxon>
    </lineage>
</organism>
<keyword evidence="11" id="KW-1185">Reference proteome</keyword>
<gene>
    <name evidence="9" type="ORF">DF017_10730</name>
    <name evidence="8" type="ORF">WT44_05750</name>
</gene>
<reference evidence="8 10" key="1">
    <citation type="submission" date="2015-11" db="EMBL/GenBank/DDBJ databases">
        <title>Expanding the genomic diversity of Burkholderia species for the development of highly accurate diagnostics.</title>
        <authorList>
            <person name="Sahl J."/>
            <person name="Keim P."/>
            <person name="Wagner D."/>
        </authorList>
    </citation>
    <scope>NUCLEOTIDE SEQUENCE [LARGE SCALE GENOMIC DNA]</scope>
    <source>
        <strain evidence="8 10">MSMB1960WGS</strain>
    </source>
</reference>
<protein>
    <submittedName>
        <fullName evidence="9">GtrA family protein</fullName>
    </submittedName>
    <submittedName>
        <fullName evidence="8">Polysaccharide synthesis protein GtrA</fullName>
    </submittedName>
</protein>
<dbReference type="Proteomes" id="UP000068603">
    <property type="component" value="Unassembled WGS sequence"/>
</dbReference>
<dbReference type="PANTHER" id="PTHR38459">
    <property type="entry name" value="PROPHAGE BACTOPRENOL-LINKED GLUCOSE TRANSLOCASE HOMOLOG"/>
    <property type="match status" value="1"/>
</dbReference>
<evidence type="ECO:0000259" key="7">
    <source>
        <dbReference type="Pfam" id="PF04138"/>
    </source>
</evidence>
<accession>A0A102WMT8</accession>
<evidence type="ECO:0000313" key="10">
    <source>
        <dbReference type="Proteomes" id="UP000068603"/>
    </source>
</evidence>
<evidence type="ECO:0000313" key="11">
    <source>
        <dbReference type="Proteomes" id="UP000281098"/>
    </source>
</evidence>
<keyword evidence="5 6" id="KW-0472">Membrane</keyword>
<dbReference type="STRING" id="1503054.WT74_18210"/>
<evidence type="ECO:0000256" key="6">
    <source>
        <dbReference type="SAM" id="Phobius"/>
    </source>
</evidence>
<feature type="domain" description="GtrA/DPMS transmembrane" evidence="7">
    <location>
        <begin position="7"/>
        <end position="125"/>
    </location>
</feature>
<comment type="subcellular location">
    <subcellularLocation>
        <location evidence="1">Membrane</location>
        <topology evidence="1">Multi-pass membrane protein</topology>
    </subcellularLocation>
</comment>
<dbReference type="EMBL" id="QTPM01000010">
    <property type="protein sequence ID" value="RQY94535.1"/>
    <property type="molecule type" value="Genomic_DNA"/>
</dbReference>
<name>A0A102WMT8_9BURK</name>
<dbReference type="AlphaFoldDB" id="A0A102WMT8"/>
<evidence type="ECO:0000313" key="8">
    <source>
        <dbReference type="EMBL" id="KWA66721.1"/>
    </source>
</evidence>
<dbReference type="EMBL" id="LPHB01000019">
    <property type="protein sequence ID" value="KWA66721.1"/>
    <property type="molecule type" value="Genomic_DNA"/>
</dbReference>
<dbReference type="Pfam" id="PF04138">
    <property type="entry name" value="GtrA_DPMS_TM"/>
    <property type="match status" value="1"/>
</dbReference>
<keyword evidence="4 6" id="KW-1133">Transmembrane helix</keyword>
<dbReference type="KEGG" id="bstg:WT74_18210"/>
<dbReference type="GO" id="GO:0005886">
    <property type="term" value="C:plasma membrane"/>
    <property type="evidence" value="ECO:0007669"/>
    <property type="project" value="TreeGrafter"/>
</dbReference>
<dbReference type="GO" id="GO:0000271">
    <property type="term" value="P:polysaccharide biosynthetic process"/>
    <property type="evidence" value="ECO:0007669"/>
    <property type="project" value="InterPro"/>
</dbReference>
<evidence type="ECO:0000313" key="9">
    <source>
        <dbReference type="EMBL" id="RQY94535.1"/>
    </source>
</evidence>
<evidence type="ECO:0000256" key="3">
    <source>
        <dbReference type="ARBA" id="ARBA00022692"/>
    </source>
</evidence>
<reference evidence="9 11" key="2">
    <citation type="submission" date="2018-08" db="EMBL/GenBank/DDBJ databases">
        <title>Comparative analysis of Burkholderia isolates from Puerto Rico.</title>
        <authorList>
            <person name="Hall C."/>
            <person name="Sahl J."/>
            <person name="Wagner D."/>
        </authorList>
    </citation>
    <scope>NUCLEOTIDE SEQUENCE [LARGE SCALE GENOMIC DNA]</scope>
    <source>
        <strain evidence="9 11">Bp8966</strain>
    </source>
</reference>
<sequence length="130" mass="14545">MKTQFLRFLIAGTIGFAVDAGVLSLLVRGGAGYFEGRALSFLAAVWTTWRINRRHTFEQRRPQSAWREWWRYLLAMSLGGAINYGAYSVAILTLPTSPYLPLWGVALGSVAGLAANFASARWWVFGERSR</sequence>
<comment type="similarity">
    <text evidence="2">Belongs to the GtrA family.</text>
</comment>
<proteinExistence type="inferred from homology"/>
<feature type="transmembrane region" description="Helical" evidence="6">
    <location>
        <begin position="100"/>
        <end position="124"/>
    </location>
</feature>
<evidence type="ECO:0000256" key="2">
    <source>
        <dbReference type="ARBA" id="ARBA00009399"/>
    </source>
</evidence>
<feature type="transmembrane region" description="Helical" evidence="6">
    <location>
        <begin position="5"/>
        <end position="27"/>
    </location>
</feature>
<dbReference type="InterPro" id="IPR051401">
    <property type="entry name" value="GtrA_CellWall_Glycosyl"/>
</dbReference>
<dbReference type="PANTHER" id="PTHR38459:SF1">
    <property type="entry name" value="PROPHAGE BACTOPRENOL-LINKED GLUCOSE TRANSLOCASE HOMOLOG"/>
    <property type="match status" value="1"/>
</dbReference>
<dbReference type="InterPro" id="IPR007267">
    <property type="entry name" value="GtrA_DPMS_TM"/>
</dbReference>
<feature type="transmembrane region" description="Helical" evidence="6">
    <location>
        <begin position="72"/>
        <end position="94"/>
    </location>
</feature>
<feature type="transmembrane region" description="Helical" evidence="6">
    <location>
        <begin position="33"/>
        <end position="51"/>
    </location>
</feature>
<dbReference type="Proteomes" id="UP000281098">
    <property type="component" value="Unassembled WGS sequence"/>
</dbReference>
<keyword evidence="3 6" id="KW-0812">Transmembrane</keyword>
<comment type="caution">
    <text evidence="8">The sequence shown here is derived from an EMBL/GenBank/DDBJ whole genome shotgun (WGS) entry which is preliminary data.</text>
</comment>
<evidence type="ECO:0000256" key="4">
    <source>
        <dbReference type="ARBA" id="ARBA00022989"/>
    </source>
</evidence>
<evidence type="ECO:0000256" key="5">
    <source>
        <dbReference type="ARBA" id="ARBA00023136"/>
    </source>
</evidence>
<evidence type="ECO:0000256" key="1">
    <source>
        <dbReference type="ARBA" id="ARBA00004141"/>
    </source>
</evidence>